<sequence length="531" mass="58547">MATSASACVVTFRSKAIKALALVVAKDETVFFQVRLTVRRASNQMHNSLPAVRDATVELVGKYVVDRPNLAVAFMPQISAQIADKGISVRKRVVKLLKAIYLILNEEEWIGLKVDILHCLVSRIHDEETSIRVLAMNVLKELWFNRLAGDAFNIIKKCAKQGDTALQRFNQRCRDIVEHLIDQLMDVTSLLEPNKALILLPYLKGATTPSESQMVQYLLQSFWVCVTLIPKSSRTFGEQLQRTLLVLVNKPNLNGGGAILPETIACFCAVVIHQTQDYEALLNVFKTCKDRCRKDMQQLNDSSAISNTKSLSVVMYLVSTLVVYGQFEQLPANQKLYLSLSIISRYLRSSKDYLPGTVIFIDDLGKLVLLLQMLVVSKDSKVGQLLQALLMIHVKFQYTQLPRNMFQAFKDYLRPLIIKAQEDKRNGLPSGSPTIHLSGMLNANAAVPSLPASPSSSTPSSHLEESISSLPSRGEAAQSCSLSLLPAVAPEVPVEGHAPRHSSCLSGQGLAAEDLNREAGDCQLATASETT</sequence>
<proteinExistence type="predicted"/>
<dbReference type="InterPro" id="IPR033031">
    <property type="entry name" value="Scc2/Nipped-B"/>
</dbReference>
<dbReference type="GO" id="GO:0071169">
    <property type="term" value="P:establishment of protein localization to chromatin"/>
    <property type="evidence" value="ECO:0007669"/>
    <property type="project" value="TreeGrafter"/>
</dbReference>
<dbReference type="GO" id="GO:0034087">
    <property type="term" value="P:establishment of mitotic sister chromatid cohesion"/>
    <property type="evidence" value="ECO:0007669"/>
    <property type="project" value="TreeGrafter"/>
</dbReference>
<dbReference type="GO" id="GO:0090694">
    <property type="term" value="C:Scc2-Scc4 cohesin loading complex"/>
    <property type="evidence" value="ECO:0007669"/>
    <property type="project" value="TreeGrafter"/>
</dbReference>
<dbReference type="STRING" id="1165861.A0A0L0VU54"/>
<dbReference type="OrthoDB" id="418242at2759"/>
<dbReference type="GO" id="GO:0010468">
    <property type="term" value="P:regulation of gene expression"/>
    <property type="evidence" value="ECO:0007669"/>
    <property type="project" value="InterPro"/>
</dbReference>
<evidence type="ECO:0000256" key="1">
    <source>
        <dbReference type="SAM" id="MobiDB-lite"/>
    </source>
</evidence>
<dbReference type="PANTHER" id="PTHR21704:SF18">
    <property type="entry name" value="NIPPED-B-LIKE PROTEIN"/>
    <property type="match status" value="1"/>
</dbReference>
<keyword evidence="3" id="KW-1185">Reference proteome</keyword>
<reference evidence="3" key="1">
    <citation type="submission" date="2014-03" db="EMBL/GenBank/DDBJ databases">
        <title>The Genome Sequence of Puccinia striiformis f. sp. tritici PST-78.</title>
        <authorList>
            <consortium name="The Broad Institute Genome Sequencing Platform"/>
            <person name="Cuomo C."/>
            <person name="Hulbert S."/>
            <person name="Chen X."/>
            <person name="Walker B."/>
            <person name="Young S.K."/>
            <person name="Zeng Q."/>
            <person name="Gargeya S."/>
            <person name="Fitzgerald M."/>
            <person name="Haas B."/>
            <person name="Abouelleil A."/>
            <person name="Alvarado L."/>
            <person name="Arachchi H.M."/>
            <person name="Berlin A.M."/>
            <person name="Chapman S.B."/>
            <person name="Goldberg J."/>
            <person name="Griggs A."/>
            <person name="Gujja S."/>
            <person name="Hansen M."/>
            <person name="Howarth C."/>
            <person name="Imamovic A."/>
            <person name="Larimer J."/>
            <person name="McCowan C."/>
            <person name="Montmayeur A."/>
            <person name="Murphy C."/>
            <person name="Neiman D."/>
            <person name="Pearson M."/>
            <person name="Priest M."/>
            <person name="Roberts A."/>
            <person name="Saif S."/>
            <person name="Shea T."/>
            <person name="Sisk P."/>
            <person name="Sykes S."/>
            <person name="Wortman J."/>
            <person name="Nusbaum C."/>
            <person name="Birren B."/>
        </authorList>
    </citation>
    <scope>NUCLEOTIDE SEQUENCE [LARGE SCALE GENOMIC DNA]</scope>
    <source>
        <strain evidence="3">race PST-78</strain>
    </source>
</reference>
<evidence type="ECO:0000313" key="3">
    <source>
        <dbReference type="Proteomes" id="UP000054564"/>
    </source>
</evidence>
<dbReference type="Pfam" id="PF20168">
    <property type="entry name" value="PDS5"/>
    <property type="match status" value="1"/>
</dbReference>
<protein>
    <submittedName>
        <fullName evidence="2">Uncharacterized protein</fullName>
    </submittedName>
</protein>
<comment type="caution">
    <text evidence="2">The sequence shown here is derived from an EMBL/GenBank/DDBJ whole genome shotgun (WGS) entry which is preliminary data.</text>
</comment>
<organism evidence="2 3">
    <name type="scientific">Puccinia striiformis f. sp. tritici PST-78</name>
    <dbReference type="NCBI Taxonomy" id="1165861"/>
    <lineage>
        <taxon>Eukaryota</taxon>
        <taxon>Fungi</taxon>
        <taxon>Dikarya</taxon>
        <taxon>Basidiomycota</taxon>
        <taxon>Pucciniomycotina</taxon>
        <taxon>Pucciniomycetes</taxon>
        <taxon>Pucciniales</taxon>
        <taxon>Pucciniaceae</taxon>
        <taxon>Puccinia</taxon>
    </lineage>
</organism>
<dbReference type="GO" id="GO:0140588">
    <property type="term" value="P:chromatin looping"/>
    <property type="evidence" value="ECO:0007669"/>
    <property type="project" value="InterPro"/>
</dbReference>
<dbReference type="EMBL" id="AJIL01000021">
    <property type="protein sequence ID" value="KNF02818.1"/>
    <property type="molecule type" value="Genomic_DNA"/>
</dbReference>
<dbReference type="GO" id="GO:0061775">
    <property type="term" value="F:cohesin loader activity"/>
    <property type="evidence" value="ECO:0007669"/>
    <property type="project" value="InterPro"/>
</dbReference>
<gene>
    <name evidence="2" type="ORF">PSTG_04103</name>
</gene>
<dbReference type="InterPro" id="IPR016024">
    <property type="entry name" value="ARM-type_fold"/>
</dbReference>
<accession>A0A0L0VU54</accession>
<dbReference type="GO" id="GO:1990414">
    <property type="term" value="P:replication-born double-strand break repair via sister chromatid exchange"/>
    <property type="evidence" value="ECO:0007669"/>
    <property type="project" value="TreeGrafter"/>
</dbReference>
<dbReference type="AlphaFoldDB" id="A0A0L0VU54"/>
<evidence type="ECO:0000313" key="2">
    <source>
        <dbReference type="EMBL" id="KNF02818.1"/>
    </source>
</evidence>
<dbReference type="InterPro" id="IPR011989">
    <property type="entry name" value="ARM-like"/>
</dbReference>
<name>A0A0L0VU54_9BASI</name>
<dbReference type="PANTHER" id="PTHR21704">
    <property type="entry name" value="NIPPED-B-LIKE PROTEIN DELANGIN SCC2-RELATED"/>
    <property type="match status" value="1"/>
</dbReference>
<dbReference type="Gene3D" id="1.25.10.10">
    <property type="entry name" value="Leucine-rich Repeat Variant"/>
    <property type="match status" value="1"/>
</dbReference>
<dbReference type="SUPFAM" id="SSF48371">
    <property type="entry name" value="ARM repeat"/>
    <property type="match status" value="1"/>
</dbReference>
<feature type="region of interest" description="Disordered" evidence="1">
    <location>
        <begin position="448"/>
        <end position="470"/>
    </location>
</feature>
<dbReference type="Proteomes" id="UP000054564">
    <property type="component" value="Unassembled WGS sequence"/>
</dbReference>
<dbReference type="GO" id="GO:0003682">
    <property type="term" value="F:chromatin binding"/>
    <property type="evidence" value="ECO:0007669"/>
    <property type="project" value="TreeGrafter"/>
</dbReference>